<dbReference type="InterPro" id="IPR000700">
    <property type="entry name" value="PAS-assoc_C"/>
</dbReference>
<feature type="domain" description="Response regulatory" evidence="18">
    <location>
        <begin position="785"/>
        <end position="901"/>
    </location>
</feature>
<evidence type="ECO:0000256" key="5">
    <source>
        <dbReference type="ARBA" id="ARBA00022553"/>
    </source>
</evidence>
<dbReference type="FunFam" id="1.10.287.130:FF:000038">
    <property type="entry name" value="Sensory transduction histidine kinase"/>
    <property type="match status" value="1"/>
</dbReference>
<dbReference type="PROSITE" id="PS50110">
    <property type="entry name" value="RESPONSE_REGULATORY"/>
    <property type="match status" value="1"/>
</dbReference>
<accession>A0A1E5QMV5</accession>
<dbReference type="SMART" id="SM00387">
    <property type="entry name" value="HATPase_c"/>
    <property type="match status" value="1"/>
</dbReference>
<organism evidence="21">
    <name type="scientific">Desertifilum tharense IPPAS B-1220</name>
    <dbReference type="NCBI Taxonomy" id="1781255"/>
    <lineage>
        <taxon>Bacteria</taxon>
        <taxon>Bacillati</taxon>
        <taxon>Cyanobacteriota</taxon>
        <taxon>Cyanophyceae</taxon>
        <taxon>Desertifilales</taxon>
        <taxon>Desertifilaceae</taxon>
        <taxon>Desertifilum</taxon>
    </lineage>
</organism>
<evidence type="ECO:0000259" key="19">
    <source>
        <dbReference type="PROSITE" id="PS50112"/>
    </source>
</evidence>
<feature type="transmembrane region" description="Helical" evidence="16">
    <location>
        <begin position="63"/>
        <end position="82"/>
    </location>
</feature>
<evidence type="ECO:0000256" key="1">
    <source>
        <dbReference type="ARBA" id="ARBA00000085"/>
    </source>
</evidence>
<keyword evidence="10" id="KW-0902">Two-component regulatory system</keyword>
<dbReference type="CDD" id="cd16922">
    <property type="entry name" value="HATPase_EvgS-ArcB-TorS-like"/>
    <property type="match status" value="1"/>
</dbReference>
<evidence type="ECO:0000259" key="20">
    <source>
        <dbReference type="PROSITE" id="PS50113"/>
    </source>
</evidence>
<evidence type="ECO:0000256" key="12">
    <source>
        <dbReference type="ARBA" id="ARBA00023306"/>
    </source>
</evidence>
<keyword evidence="6" id="KW-0808">Transferase</keyword>
<comment type="subcellular location">
    <subcellularLocation>
        <location evidence="2">Membrane</location>
    </subcellularLocation>
</comment>
<dbReference type="Gene3D" id="1.10.287.130">
    <property type="match status" value="1"/>
</dbReference>
<keyword evidence="16" id="KW-1133">Transmembrane helix</keyword>
<comment type="catalytic activity">
    <reaction evidence="1">
        <text>ATP + protein L-histidine = ADP + protein N-phospho-L-histidine.</text>
        <dbReference type="EC" id="2.7.13.3"/>
    </reaction>
</comment>
<dbReference type="RefSeq" id="WP_069966450.1">
    <property type="nucleotide sequence ID" value="NZ_CM124774.1"/>
</dbReference>
<dbReference type="Gene3D" id="3.40.50.2300">
    <property type="match status" value="1"/>
</dbReference>
<evidence type="ECO:0000259" key="18">
    <source>
        <dbReference type="PROSITE" id="PS50110"/>
    </source>
</evidence>
<evidence type="ECO:0000256" key="3">
    <source>
        <dbReference type="ARBA" id="ARBA00006402"/>
    </source>
</evidence>
<dbReference type="OrthoDB" id="415806at2"/>
<dbReference type="InterPro" id="IPR000014">
    <property type="entry name" value="PAS"/>
</dbReference>
<dbReference type="GO" id="GO:0000155">
    <property type="term" value="F:phosphorelay sensor kinase activity"/>
    <property type="evidence" value="ECO:0007669"/>
    <property type="project" value="InterPro"/>
</dbReference>
<dbReference type="InterPro" id="IPR035965">
    <property type="entry name" value="PAS-like_dom_sf"/>
</dbReference>
<keyword evidence="12" id="KW-0131">Cell cycle</keyword>
<evidence type="ECO:0000259" key="17">
    <source>
        <dbReference type="PROSITE" id="PS50109"/>
    </source>
</evidence>
<evidence type="ECO:0000256" key="4">
    <source>
        <dbReference type="ARBA" id="ARBA00012438"/>
    </source>
</evidence>
<comment type="similarity">
    <text evidence="3">In the N-terminal section; belongs to the phytochrome family.</text>
</comment>
<name>A0A1E5QMV5_9CYAN</name>
<dbReference type="SMART" id="SM00388">
    <property type="entry name" value="HisKA"/>
    <property type="match status" value="1"/>
</dbReference>
<dbReference type="Gene3D" id="3.30.450.20">
    <property type="entry name" value="PAS domain"/>
    <property type="match status" value="3"/>
</dbReference>
<dbReference type="SUPFAM" id="SSF47384">
    <property type="entry name" value="Homodimeric domain of signal transducing histidine kinase"/>
    <property type="match status" value="1"/>
</dbReference>
<dbReference type="GO" id="GO:0005524">
    <property type="term" value="F:ATP binding"/>
    <property type="evidence" value="ECO:0007669"/>
    <property type="project" value="UniProtKB-KW"/>
</dbReference>
<dbReference type="Pfam" id="PF02518">
    <property type="entry name" value="HATPase_c"/>
    <property type="match status" value="1"/>
</dbReference>
<dbReference type="SMART" id="SM00091">
    <property type="entry name" value="PAS"/>
    <property type="match status" value="3"/>
</dbReference>
<keyword evidence="9" id="KW-0067">ATP-binding</keyword>
<dbReference type="SMART" id="SM00448">
    <property type="entry name" value="REC"/>
    <property type="match status" value="1"/>
</dbReference>
<proteinExistence type="inferred from homology"/>
<feature type="domain" description="Histidine kinase" evidence="17">
    <location>
        <begin position="538"/>
        <end position="759"/>
    </location>
</feature>
<feature type="domain" description="PAS" evidence="19">
    <location>
        <begin position="392"/>
        <end position="437"/>
    </location>
</feature>
<dbReference type="InterPro" id="IPR001789">
    <property type="entry name" value="Sig_transdc_resp-reg_receiver"/>
</dbReference>
<dbReference type="InterPro" id="IPR003661">
    <property type="entry name" value="HisK_dim/P_dom"/>
</dbReference>
<dbReference type="Pfam" id="PF00072">
    <property type="entry name" value="Response_reg"/>
    <property type="match status" value="1"/>
</dbReference>
<dbReference type="Pfam" id="PF08448">
    <property type="entry name" value="PAS_4"/>
    <property type="match status" value="2"/>
</dbReference>
<dbReference type="STRING" id="1781255.BH720_06955"/>
<feature type="domain" description="PAC" evidence="20">
    <location>
        <begin position="468"/>
        <end position="520"/>
    </location>
</feature>
<feature type="domain" description="PAC" evidence="20">
    <location>
        <begin position="216"/>
        <end position="266"/>
    </location>
</feature>
<dbReference type="PANTHER" id="PTHR43047:SF72">
    <property type="entry name" value="OSMOSENSING HISTIDINE PROTEIN KINASE SLN1"/>
    <property type="match status" value="1"/>
</dbReference>
<evidence type="ECO:0000313" key="21">
    <source>
        <dbReference type="EMBL" id="OEJ76009.1"/>
    </source>
</evidence>
<keyword evidence="15" id="KW-0175">Coiled coil</keyword>
<keyword evidence="16" id="KW-0812">Transmembrane</keyword>
<dbReference type="EMBL" id="MJGC01000042">
    <property type="protein sequence ID" value="OEJ76009.1"/>
    <property type="molecule type" value="Genomic_DNA"/>
</dbReference>
<dbReference type="PROSITE" id="PS50113">
    <property type="entry name" value="PAC"/>
    <property type="match status" value="3"/>
</dbReference>
<dbReference type="PROSITE" id="PS50109">
    <property type="entry name" value="HIS_KIN"/>
    <property type="match status" value="1"/>
</dbReference>
<feature type="coiled-coil region" evidence="15">
    <location>
        <begin position="508"/>
        <end position="538"/>
    </location>
</feature>
<evidence type="ECO:0000256" key="2">
    <source>
        <dbReference type="ARBA" id="ARBA00004370"/>
    </source>
</evidence>
<keyword evidence="8" id="KW-0418">Kinase</keyword>
<dbReference type="Pfam" id="PF13188">
    <property type="entry name" value="PAS_8"/>
    <property type="match status" value="1"/>
</dbReference>
<dbReference type="GO" id="GO:0005886">
    <property type="term" value="C:plasma membrane"/>
    <property type="evidence" value="ECO:0007669"/>
    <property type="project" value="TreeGrafter"/>
</dbReference>
<dbReference type="InterPro" id="IPR004358">
    <property type="entry name" value="Sig_transdc_His_kin-like_C"/>
</dbReference>
<dbReference type="InterPro" id="IPR003594">
    <property type="entry name" value="HATPase_dom"/>
</dbReference>
<dbReference type="PRINTS" id="PR00344">
    <property type="entry name" value="BCTRLSENSOR"/>
</dbReference>
<dbReference type="Pfam" id="PF25487">
    <property type="entry name" value="ETR1_N"/>
    <property type="match status" value="1"/>
</dbReference>
<dbReference type="CDD" id="cd00082">
    <property type="entry name" value="HisKA"/>
    <property type="match status" value="1"/>
</dbReference>
<evidence type="ECO:0000256" key="14">
    <source>
        <dbReference type="PROSITE-ProRule" id="PRU00169"/>
    </source>
</evidence>
<reference evidence="21" key="1">
    <citation type="submission" date="2016-09" db="EMBL/GenBank/DDBJ databases">
        <title>Draft genome of thermotolerant cyanobacterium Desertifilum sp. strain IPPAS B-1220.</title>
        <authorList>
            <person name="Sinetova M.A."/>
            <person name="Bolakhan K."/>
            <person name="Zayadan B.K."/>
            <person name="Mironov K.S."/>
            <person name="Ustinova V."/>
            <person name="Kupriyanova E.V."/>
            <person name="Sidorov R.A."/>
            <person name="Skrypnik A.N."/>
            <person name="Gogoleva N.E."/>
            <person name="Gogolev Y.V."/>
            <person name="Los D.A."/>
        </authorList>
    </citation>
    <scope>NUCLEOTIDE SEQUENCE [LARGE SCALE GENOMIC DNA]</scope>
    <source>
        <strain evidence="21">IPPAS B-1220</strain>
    </source>
</reference>
<evidence type="ECO:0000256" key="15">
    <source>
        <dbReference type="SAM" id="Coils"/>
    </source>
</evidence>
<dbReference type="FunFam" id="3.30.565.10:FF:000010">
    <property type="entry name" value="Sensor histidine kinase RcsC"/>
    <property type="match status" value="1"/>
</dbReference>
<dbReference type="SUPFAM" id="SSF52172">
    <property type="entry name" value="CheY-like"/>
    <property type="match status" value="1"/>
</dbReference>
<feature type="transmembrane region" description="Helical" evidence="16">
    <location>
        <begin position="28"/>
        <end position="51"/>
    </location>
</feature>
<dbReference type="InterPro" id="IPR001610">
    <property type="entry name" value="PAC"/>
</dbReference>
<dbReference type="EC" id="2.7.13.3" evidence="4"/>
<dbReference type="Pfam" id="PF00512">
    <property type="entry name" value="HisKA"/>
    <property type="match status" value="1"/>
</dbReference>
<evidence type="ECO:0000256" key="8">
    <source>
        <dbReference type="ARBA" id="ARBA00022777"/>
    </source>
</evidence>
<feature type="modified residue" description="4-aspartylphosphate" evidence="14">
    <location>
        <position position="834"/>
    </location>
</feature>
<evidence type="ECO:0000256" key="6">
    <source>
        <dbReference type="ARBA" id="ARBA00022679"/>
    </source>
</evidence>
<dbReference type="InterPro" id="IPR058544">
    <property type="entry name" value="ETR1_N"/>
</dbReference>
<sequence length="992" mass="112449">MLAFVNSIVTASPLISDGHCDRWQPGLVALHILGDWSIAFSYCAIAIALIYRTQKHPDYNWKLLLFSALIVAGATTHIMEALTLGHPLPGFSVILKAIAAIALIFLLPDLFKLVGSPTFICDRQQAEENLRWQETLLRSMADASPLAFYVVDNRSDEILYFNHRFCQIWGIEHLEAAMQRGELKNNEIIPDCLPQLVDVPAFAESCKPLQTEENRDAIEDEIPFTQGRTIRRFSTQIRDESDRYFGRLYLFEDISDRKQAETALKESEIRFQAFMDNSPTAAWITNDKGRILYLNPAYYRQFNVPNSYQPGKTDLSFFPAELRQEYLKNTRQVINSKQTLEVIEQGVRRDGSPGEFLVYKFPIPTTTGQLLVGGVAIDITERKKAEAEVKAQQQFLRQVIDVVPSAIFVKDRQGYFLIANKVSAQMHGTVPERMMNQREHDFNPNFDLAHLEQYLTTNQEVMETRQPQILTQEIMTAQGEMRWYKTVISPFIDAQDCVQGIIGTSTDITELKNVETELRQAKERAESANRAKSQFLSNMSHELRTPLNAILGFSQVMSRSNRLGNEQQEQLKIINRSGEHLLNLINDILSMAKIESGQLTLNPHCFHLPLFLDDLERMLQLKASEKGLQFIVERSPNLPTNVLADENKLRQILVNLLANAIKFTSTGSVRLGVSCTPQPDERLTLHFEITDTGPGIAPSEMGLLFDPFVQTTTGRQSMQGTGLGLPISREFVRLMGGEIEVDSHLAQGTTFRFNIDLSKSASARCKPRSAHQRVIGLEPNQPPYRILVVEDDDESRLLLLQLLQPLGFQVQQAVNGQEAVELSSSWKPHLIWMDIRMPVMDGYEATRRIKAASQGWSTIVIALTASAFEEERCEIIAAGCDDLVYKPFQESVLFDKMAEYLGVRYIYEEENSTSYQLSGISRKLTASDFSAMPLEWIANLHHATLCAREKQILQLVEQIPESDWFLAKALKDLVNNFRLDLIIDLTQSLIHE</sequence>
<dbReference type="InterPro" id="IPR005467">
    <property type="entry name" value="His_kinase_dom"/>
</dbReference>
<dbReference type="PANTHER" id="PTHR43047">
    <property type="entry name" value="TWO-COMPONENT HISTIDINE PROTEIN KINASE"/>
    <property type="match status" value="1"/>
</dbReference>
<evidence type="ECO:0000256" key="13">
    <source>
        <dbReference type="ARBA" id="ARBA00074306"/>
    </source>
</evidence>
<dbReference type="AlphaFoldDB" id="A0A1E5QMV5"/>
<gene>
    <name evidence="21" type="ORF">BH720_06955</name>
</gene>
<keyword evidence="5 14" id="KW-0597">Phosphoprotein</keyword>
<dbReference type="InterPro" id="IPR036097">
    <property type="entry name" value="HisK_dim/P_sf"/>
</dbReference>
<comment type="caution">
    <text evidence="21">The sequence shown here is derived from an EMBL/GenBank/DDBJ whole genome shotgun (WGS) entry which is preliminary data.</text>
</comment>
<evidence type="ECO:0000256" key="10">
    <source>
        <dbReference type="ARBA" id="ARBA00023012"/>
    </source>
</evidence>
<feature type="domain" description="PAS" evidence="19">
    <location>
        <begin position="267"/>
        <end position="337"/>
    </location>
</feature>
<evidence type="ECO:0000256" key="11">
    <source>
        <dbReference type="ARBA" id="ARBA00023136"/>
    </source>
</evidence>
<keyword evidence="7" id="KW-0547">Nucleotide-binding</keyword>
<dbReference type="GO" id="GO:0009927">
    <property type="term" value="F:histidine phosphotransfer kinase activity"/>
    <property type="evidence" value="ECO:0007669"/>
    <property type="project" value="TreeGrafter"/>
</dbReference>
<dbReference type="Gene3D" id="3.30.565.10">
    <property type="entry name" value="Histidine kinase-like ATPase, C-terminal domain"/>
    <property type="match status" value="1"/>
</dbReference>
<feature type="domain" description="PAC" evidence="20">
    <location>
        <begin position="338"/>
        <end position="391"/>
    </location>
</feature>
<dbReference type="InterPro" id="IPR036890">
    <property type="entry name" value="HATPase_C_sf"/>
</dbReference>
<dbReference type="InterPro" id="IPR013656">
    <property type="entry name" value="PAS_4"/>
</dbReference>
<keyword evidence="11 16" id="KW-0472">Membrane</keyword>
<dbReference type="CDD" id="cd17546">
    <property type="entry name" value="REC_hyHK_CKI1_RcsC-like"/>
    <property type="match status" value="1"/>
</dbReference>
<protein>
    <recommendedName>
        <fullName evidence="13">Circadian input-output histidine kinase CikA</fullName>
        <ecNumber evidence="4">2.7.13.3</ecNumber>
    </recommendedName>
</protein>
<dbReference type="NCBIfam" id="TIGR00229">
    <property type="entry name" value="sensory_box"/>
    <property type="match status" value="2"/>
</dbReference>
<evidence type="ECO:0000256" key="7">
    <source>
        <dbReference type="ARBA" id="ARBA00022741"/>
    </source>
</evidence>
<dbReference type="SUPFAM" id="SSF55785">
    <property type="entry name" value="PYP-like sensor domain (PAS domain)"/>
    <property type="match status" value="3"/>
</dbReference>
<dbReference type="CDD" id="cd00130">
    <property type="entry name" value="PAS"/>
    <property type="match status" value="2"/>
</dbReference>
<dbReference type="SUPFAM" id="SSF55874">
    <property type="entry name" value="ATPase domain of HSP90 chaperone/DNA topoisomerase II/histidine kinase"/>
    <property type="match status" value="1"/>
</dbReference>
<evidence type="ECO:0000256" key="9">
    <source>
        <dbReference type="ARBA" id="ARBA00022840"/>
    </source>
</evidence>
<dbReference type="InterPro" id="IPR011006">
    <property type="entry name" value="CheY-like_superfamily"/>
</dbReference>
<evidence type="ECO:0000256" key="16">
    <source>
        <dbReference type="SAM" id="Phobius"/>
    </source>
</evidence>
<dbReference type="SMART" id="SM00086">
    <property type="entry name" value="PAC"/>
    <property type="match status" value="2"/>
</dbReference>
<dbReference type="PROSITE" id="PS50112">
    <property type="entry name" value="PAS"/>
    <property type="match status" value="2"/>
</dbReference>